<dbReference type="EMBL" id="DF977464">
    <property type="protein sequence ID" value="GAP86406.1"/>
    <property type="molecule type" value="Genomic_DNA"/>
</dbReference>
<gene>
    <name evidence="1" type="ORF">SAMD00023353_1901790</name>
</gene>
<name>A0A1W2TEG9_ROSNE</name>
<keyword evidence="2" id="KW-1185">Reference proteome</keyword>
<reference evidence="1" key="1">
    <citation type="submission" date="2016-03" db="EMBL/GenBank/DDBJ databases">
        <title>Draft genome sequence of Rosellinia necatrix.</title>
        <authorList>
            <person name="Kanematsu S."/>
        </authorList>
    </citation>
    <scope>NUCLEOTIDE SEQUENCE [LARGE SCALE GENOMIC DNA]</scope>
    <source>
        <strain evidence="1">W97</strain>
    </source>
</reference>
<accession>A0A1W2TEG9</accession>
<evidence type="ECO:0000313" key="2">
    <source>
        <dbReference type="Proteomes" id="UP000054516"/>
    </source>
</evidence>
<proteinExistence type="predicted"/>
<evidence type="ECO:0000313" key="1">
    <source>
        <dbReference type="EMBL" id="GAP86406.1"/>
    </source>
</evidence>
<sequence length="166" mass="18963">MSGTGVPENRWSLVNMYLQPNENSTDCDCYRLPTLAMTRDESLSVLARVPANAQVHFTVVVPQEPTRSPYSDQSTRLRFNMAQIEAARREYATFIMNLEHLNRMVAQDPSKRPIRDQFYAFHSTRINVLSYMVRVGNGFFCNPVPGMQLLGPNTHSNRDAPPPYRP</sequence>
<organism evidence="1">
    <name type="scientific">Rosellinia necatrix</name>
    <name type="common">White root-rot fungus</name>
    <dbReference type="NCBI Taxonomy" id="77044"/>
    <lineage>
        <taxon>Eukaryota</taxon>
        <taxon>Fungi</taxon>
        <taxon>Dikarya</taxon>
        <taxon>Ascomycota</taxon>
        <taxon>Pezizomycotina</taxon>
        <taxon>Sordariomycetes</taxon>
        <taxon>Xylariomycetidae</taxon>
        <taxon>Xylariales</taxon>
        <taxon>Xylariaceae</taxon>
        <taxon>Rosellinia</taxon>
    </lineage>
</organism>
<dbReference type="AlphaFoldDB" id="A0A1W2TEG9"/>
<protein>
    <submittedName>
        <fullName evidence="1">Uncharacterized protein</fullName>
    </submittedName>
</protein>
<dbReference type="Proteomes" id="UP000054516">
    <property type="component" value="Unassembled WGS sequence"/>
</dbReference>